<proteinExistence type="predicted"/>
<accession>A0AAV4CD71</accession>
<reference evidence="1 2" key="1">
    <citation type="journal article" date="2021" name="Elife">
        <title>Chloroplast acquisition without the gene transfer in kleptoplastic sea slugs, Plakobranchus ocellatus.</title>
        <authorList>
            <person name="Maeda T."/>
            <person name="Takahashi S."/>
            <person name="Yoshida T."/>
            <person name="Shimamura S."/>
            <person name="Takaki Y."/>
            <person name="Nagai Y."/>
            <person name="Toyoda A."/>
            <person name="Suzuki Y."/>
            <person name="Arimoto A."/>
            <person name="Ishii H."/>
            <person name="Satoh N."/>
            <person name="Nishiyama T."/>
            <person name="Hasebe M."/>
            <person name="Maruyama T."/>
            <person name="Minagawa J."/>
            <person name="Obokata J."/>
            <person name="Shigenobu S."/>
        </authorList>
    </citation>
    <scope>NUCLEOTIDE SEQUENCE [LARGE SCALE GENOMIC DNA]</scope>
</reference>
<evidence type="ECO:0000313" key="2">
    <source>
        <dbReference type="Proteomes" id="UP000735302"/>
    </source>
</evidence>
<comment type="caution">
    <text evidence="1">The sequence shown here is derived from an EMBL/GenBank/DDBJ whole genome shotgun (WGS) entry which is preliminary data.</text>
</comment>
<gene>
    <name evidence="1" type="ORF">PoB_005610500</name>
</gene>
<name>A0AAV4CD71_9GAST</name>
<sequence>MVIIIEAEVMVAVYSGESDSGNDSCSKGTGDLIVDDNGSGVNNINRNGNGDDNGSGVNNINRNAIGQKYLSSVGSTTTGASERNRRASMFLSGYFNLTRKMLGENAIKTPAGENWLVAQNVIIEVLSQG</sequence>
<evidence type="ECO:0000313" key="1">
    <source>
        <dbReference type="EMBL" id="GFO29600.1"/>
    </source>
</evidence>
<dbReference type="Proteomes" id="UP000735302">
    <property type="component" value="Unassembled WGS sequence"/>
</dbReference>
<protein>
    <submittedName>
        <fullName evidence="1">Uncharacterized protein</fullName>
    </submittedName>
</protein>
<dbReference type="AlphaFoldDB" id="A0AAV4CD71"/>
<organism evidence="1 2">
    <name type="scientific">Plakobranchus ocellatus</name>
    <dbReference type="NCBI Taxonomy" id="259542"/>
    <lineage>
        <taxon>Eukaryota</taxon>
        <taxon>Metazoa</taxon>
        <taxon>Spiralia</taxon>
        <taxon>Lophotrochozoa</taxon>
        <taxon>Mollusca</taxon>
        <taxon>Gastropoda</taxon>
        <taxon>Heterobranchia</taxon>
        <taxon>Euthyneura</taxon>
        <taxon>Panpulmonata</taxon>
        <taxon>Sacoglossa</taxon>
        <taxon>Placobranchoidea</taxon>
        <taxon>Plakobranchidae</taxon>
        <taxon>Plakobranchus</taxon>
    </lineage>
</organism>
<dbReference type="EMBL" id="BLXT01006178">
    <property type="protein sequence ID" value="GFO29600.1"/>
    <property type="molecule type" value="Genomic_DNA"/>
</dbReference>
<keyword evidence="2" id="KW-1185">Reference proteome</keyword>